<evidence type="ECO:0000313" key="3">
    <source>
        <dbReference type="Proteomes" id="UP000292452"/>
    </source>
</evidence>
<organism evidence="2 3">
    <name type="scientific">Streptomyces kasugaensis</name>
    <dbReference type="NCBI Taxonomy" id="1946"/>
    <lineage>
        <taxon>Bacteria</taxon>
        <taxon>Bacillati</taxon>
        <taxon>Actinomycetota</taxon>
        <taxon>Actinomycetes</taxon>
        <taxon>Kitasatosporales</taxon>
        <taxon>Streptomycetaceae</taxon>
        <taxon>Streptomyces</taxon>
    </lineage>
</organism>
<gene>
    <name evidence="2" type="ORF">EYS09_19295</name>
</gene>
<dbReference type="EMBL" id="SIXH01000166">
    <property type="protein sequence ID" value="TBO58083.1"/>
    <property type="molecule type" value="Genomic_DNA"/>
</dbReference>
<reference evidence="2 3" key="1">
    <citation type="submission" date="2019-02" db="EMBL/GenBank/DDBJ databases">
        <title>Draft Genome Sequence of Streptomyces sp. AM-2504, identified by 16S rRNA comparative analysis as a Streptomyces Kasugaensis strain.</title>
        <authorList>
            <person name="Napolioni V."/>
            <person name="Giuliodori A.M."/>
            <person name="Spurio R."/>
            <person name="Fabbretti A."/>
        </authorList>
    </citation>
    <scope>NUCLEOTIDE SEQUENCE [LARGE SCALE GENOMIC DNA]</scope>
    <source>
        <strain evidence="2 3">AM-2504</strain>
    </source>
</reference>
<dbReference type="AlphaFoldDB" id="A0A4Q9HSP9"/>
<keyword evidence="3" id="KW-1185">Reference proteome</keyword>
<feature type="compositionally biased region" description="Basic and acidic residues" evidence="1">
    <location>
        <begin position="14"/>
        <end position="42"/>
    </location>
</feature>
<name>A0A4Q9HSP9_STRKA</name>
<evidence type="ECO:0000256" key="1">
    <source>
        <dbReference type="SAM" id="MobiDB-lite"/>
    </source>
</evidence>
<accession>A0A4Q9HSP9</accession>
<protein>
    <submittedName>
        <fullName evidence="2">Uncharacterized protein</fullName>
    </submittedName>
</protein>
<evidence type="ECO:0000313" key="2">
    <source>
        <dbReference type="EMBL" id="TBO58083.1"/>
    </source>
</evidence>
<sequence>MTMPAQAHGHHRCDRGEEWGWSGRDWDEHGGSRCDRGDDWGGGREDIREKHKHIFKLDEDEIVCNESNRGLFPHLRHRPVLLRYAL</sequence>
<dbReference type="RefSeq" id="WP_094791834.1">
    <property type="nucleotide sequence ID" value="NZ_NDXL01000001.1"/>
</dbReference>
<comment type="caution">
    <text evidence="2">The sequence shown here is derived from an EMBL/GenBank/DDBJ whole genome shotgun (WGS) entry which is preliminary data.</text>
</comment>
<dbReference type="Proteomes" id="UP000292452">
    <property type="component" value="Unassembled WGS sequence"/>
</dbReference>
<proteinExistence type="predicted"/>
<feature type="region of interest" description="Disordered" evidence="1">
    <location>
        <begin position="1"/>
        <end position="42"/>
    </location>
</feature>